<keyword evidence="1" id="KW-0472">Membrane</keyword>
<dbReference type="EMBL" id="JYJG01000129">
    <property type="protein sequence ID" value="KJK47673.1"/>
    <property type="molecule type" value="Genomic_DNA"/>
</dbReference>
<evidence type="ECO:0000256" key="1">
    <source>
        <dbReference type="HAMAP-Rule" id="MF_00386"/>
    </source>
</evidence>
<accession>A0A0F0H206</accession>
<proteinExistence type="inferred from homology"/>
<dbReference type="PANTHER" id="PTHR33383">
    <property type="entry name" value="MEMBRANE PROTEIN INSERTION EFFICIENCY FACTOR-RELATED"/>
    <property type="match status" value="1"/>
</dbReference>
<comment type="similarity">
    <text evidence="1">Belongs to the UPF0161 family.</text>
</comment>
<evidence type="ECO:0000313" key="3">
    <source>
        <dbReference type="EMBL" id="KJK47673.1"/>
    </source>
</evidence>
<dbReference type="Proteomes" id="UP000033393">
    <property type="component" value="Unassembled WGS sequence"/>
</dbReference>
<evidence type="ECO:0000313" key="4">
    <source>
        <dbReference type="Proteomes" id="UP000033393"/>
    </source>
</evidence>
<organism evidence="3 4">
    <name type="scientific">Lentzea aerocolonigenes</name>
    <name type="common">Lechevalieria aerocolonigenes</name>
    <name type="synonym">Saccharothrix aerocolonigenes</name>
    <dbReference type="NCBI Taxonomy" id="68170"/>
    <lineage>
        <taxon>Bacteria</taxon>
        <taxon>Bacillati</taxon>
        <taxon>Actinomycetota</taxon>
        <taxon>Actinomycetes</taxon>
        <taxon>Pseudonocardiales</taxon>
        <taxon>Pseudonocardiaceae</taxon>
        <taxon>Lentzea</taxon>
    </lineage>
</organism>
<gene>
    <name evidence="3" type="ORF">UK23_19540</name>
</gene>
<dbReference type="eggNOG" id="COG0759">
    <property type="taxonomic scope" value="Bacteria"/>
</dbReference>
<dbReference type="Pfam" id="PF01809">
    <property type="entry name" value="YidD"/>
    <property type="match status" value="1"/>
</dbReference>
<dbReference type="PANTHER" id="PTHR33383:SF1">
    <property type="entry name" value="MEMBRANE PROTEIN INSERTION EFFICIENCY FACTOR-RELATED"/>
    <property type="match status" value="1"/>
</dbReference>
<reference evidence="3 4" key="1">
    <citation type="submission" date="2015-02" db="EMBL/GenBank/DDBJ databases">
        <authorList>
            <person name="Ju K.-S."/>
            <person name="Doroghazi J.R."/>
            <person name="Metcalf W."/>
        </authorList>
    </citation>
    <scope>NUCLEOTIDE SEQUENCE [LARGE SCALE GENOMIC DNA]</scope>
    <source>
        <strain evidence="3 4">NRRL B-16140</strain>
    </source>
</reference>
<keyword evidence="1" id="KW-1003">Cell membrane</keyword>
<feature type="region of interest" description="Disordered" evidence="2">
    <location>
        <begin position="65"/>
        <end position="85"/>
    </location>
</feature>
<protein>
    <recommendedName>
        <fullName evidence="1">Putative membrane protein insertion efficiency factor</fullName>
    </recommendedName>
</protein>
<name>A0A0F0H206_LENAE</name>
<dbReference type="HAMAP" id="MF_00386">
    <property type="entry name" value="UPF0161_YidD"/>
    <property type="match status" value="1"/>
</dbReference>
<dbReference type="InterPro" id="IPR002696">
    <property type="entry name" value="Membr_insert_effic_factor_YidD"/>
</dbReference>
<dbReference type="RefSeq" id="WP_030480223.1">
    <property type="nucleotide sequence ID" value="NZ_JYJG01000129.1"/>
</dbReference>
<comment type="function">
    <text evidence="1">Could be involved in insertion of integral membrane proteins into the membrane.</text>
</comment>
<dbReference type="PATRIC" id="fig|68170.10.peg.4951"/>
<dbReference type="NCBIfam" id="TIGR00278">
    <property type="entry name" value="membrane protein insertion efficiency factor YidD"/>
    <property type="match status" value="1"/>
</dbReference>
<dbReference type="SMART" id="SM01234">
    <property type="entry name" value="Haemolytic"/>
    <property type="match status" value="1"/>
</dbReference>
<comment type="subcellular location">
    <subcellularLocation>
        <location evidence="1">Cell membrane</location>
        <topology evidence="1">Peripheral membrane protein</topology>
        <orientation evidence="1">Cytoplasmic side</orientation>
    </subcellularLocation>
</comment>
<dbReference type="GO" id="GO:0005886">
    <property type="term" value="C:plasma membrane"/>
    <property type="evidence" value="ECO:0007669"/>
    <property type="project" value="UniProtKB-SubCell"/>
</dbReference>
<dbReference type="OrthoDB" id="9801753at2"/>
<keyword evidence="4" id="KW-1185">Reference proteome</keyword>
<evidence type="ECO:0000256" key="2">
    <source>
        <dbReference type="SAM" id="MobiDB-lite"/>
    </source>
</evidence>
<comment type="caution">
    <text evidence="3">The sequence shown here is derived from an EMBL/GenBank/DDBJ whole genome shotgun (WGS) entry which is preliminary data.</text>
</comment>
<dbReference type="AlphaFoldDB" id="A0A0F0H206"/>
<dbReference type="STRING" id="68170.GCA_000974445_09501"/>
<sequence>MTTLPAKVALLPVHFYRKFISPLLPPTCRFYPSCSAYAVEALTVHGALRGTWLTIRRLLRCGPWHPGGLDPVPPRRQVPDVSTEE</sequence>